<dbReference type="InterPro" id="IPR039426">
    <property type="entry name" value="TonB-dep_rcpt-like"/>
</dbReference>
<dbReference type="RefSeq" id="WP_379738311.1">
    <property type="nucleotide sequence ID" value="NZ_JBHSGW010000002.1"/>
</dbReference>
<evidence type="ECO:0000256" key="8">
    <source>
        <dbReference type="ARBA" id="ARBA00023170"/>
    </source>
</evidence>
<dbReference type="PROSITE" id="PS52016">
    <property type="entry name" value="TONB_DEPENDENT_REC_3"/>
    <property type="match status" value="1"/>
</dbReference>
<dbReference type="InterPro" id="IPR036942">
    <property type="entry name" value="Beta-barrel_TonB_sf"/>
</dbReference>
<dbReference type="InterPro" id="IPR012910">
    <property type="entry name" value="Plug_dom"/>
</dbReference>
<dbReference type="Gene3D" id="2.40.170.20">
    <property type="entry name" value="TonB-dependent receptor, beta-barrel domain"/>
    <property type="match status" value="1"/>
</dbReference>
<dbReference type="Gene3D" id="2.60.40.1120">
    <property type="entry name" value="Carboxypeptidase-like, regulatory domain"/>
    <property type="match status" value="1"/>
</dbReference>
<evidence type="ECO:0000313" key="14">
    <source>
        <dbReference type="EMBL" id="MFC4739013.1"/>
    </source>
</evidence>
<keyword evidence="8 14" id="KW-0675">Receptor</keyword>
<evidence type="ECO:0000256" key="1">
    <source>
        <dbReference type="ARBA" id="ARBA00004571"/>
    </source>
</evidence>
<name>A0ABV9P068_9FLAO</name>
<evidence type="ECO:0000256" key="10">
    <source>
        <dbReference type="PROSITE-ProRule" id="PRU01360"/>
    </source>
</evidence>
<dbReference type="InterPro" id="IPR000531">
    <property type="entry name" value="Beta-barrel_TonB"/>
</dbReference>
<evidence type="ECO:0000256" key="5">
    <source>
        <dbReference type="ARBA" id="ARBA00022729"/>
    </source>
</evidence>
<dbReference type="InterPro" id="IPR008969">
    <property type="entry name" value="CarboxyPept-like_regulatory"/>
</dbReference>
<evidence type="ECO:0000256" key="9">
    <source>
        <dbReference type="ARBA" id="ARBA00023237"/>
    </source>
</evidence>
<dbReference type="Pfam" id="PF07715">
    <property type="entry name" value="Plug"/>
    <property type="match status" value="1"/>
</dbReference>
<protein>
    <submittedName>
        <fullName evidence="14">TonB-dependent receptor domain-containing protein</fullName>
    </submittedName>
</protein>
<dbReference type="Gene3D" id="2.170.130.10">
    <property type="entry name" value="TonB-dependent receptor, plug domain"/>
    <property type="match status" value="1"/>
</dbReference>
<sequence>MKKLFILFFFILSQLTFSQEEKLFSVEFKDSKITEVIKFIESETNYKFFFNQNWLIENEINLSKTFKNATLEDVLVETFKETNLNYFIDNNKIILTRNSIIYEKIPESEIKTTVVETKTISKNDPVFYQQYENKKSSSIILIGKETKNNSQSSYILSGVIKNEKTGEPIPSIVVRTLDKTKNAVTDDNGKYTLAIPAGLNEIEVVSLNYLGEYKKVMMYNHGKMDFSLTEKINQLDEVVLTGKEKQNINNVTSGVTTITSEEIKSVPMVLGERDILKVATIIPGIKSVGEGSSGFNVRGGKEDQNLFLLDDAVLYNPAHFFGFFSSINAYTIKSADIYKGSIPSQFGGRLSSVFDISTKNGNLEKLSGEGGIGPVTSNITVSTPVIKNKSSLLVGARATYSGWILRSLKESQLQNSKASFYDAIVKYNHIIDDKNELETTLYYSDDEFSISSDSIYHYNNTLATVKWKHKLNDKTNFSLNLSNSQYKFDIDYDNGLSNSFEYGYKINDTQLQLKFNTNLNETHKFNYGISTKHYKLDPGEIRPLGEQSIIDVKRVDREKALESGIFVNDQIKINERLTVNIGARYSYFASLGESLQNVYGDGLPKSEATIIETKAFKNNEVIKTYGGFEPRISARFKLTEDMAIKGSYDKTYQYLHLLSSNTTQSPLDTWKTSDLNVKPQNASQYSLGLYKNFKDNVYEVSVEGYFKKLNNILDYKVGAELVLNSNVETELLQGEGKAYGVEFLLKKQSGRLNGWIGYTYSRTFLKLDGQFNEEKVNNGEYFAANYDKPHDFSAILNYRFTKRYSFSANFIYQTGRPITYPVGTYQYGNANYTLYSDRNKFRIPDYYRMDIGFNIEGNHKLKKLAHSFWNISIYNVLGRNNPYSVFFVTDNGEIKAYKTSIFAIPIPTITYNFKF</sequence>
<comment type="caution">
    <text evidence="14">The sequence shown here is derived from an EMBL/GenBank/DDBJ whole genome shotgun (WGS) entry which is preliminary data.</text>
</comment>
<keyword evidence="3 10" id="KW-1134">Transmembrane beta strand</keyword>
<keyword evidence="9 10" id="KW-0998">Cell outer membrane</keyword>
<evidence type="ECO:0000256" key="3">
    <source>
        <dbReference type="ARBA" id="ARBA00022452"/>
    </source>
</evidence>
<dbReference type="SUPFAM" id="SSF56935">
    <property type="entry name" value="Porins"/>
    <property type="match status" value="1"/>
</dbReference>
<gene>
    <name evidence="14" type="ORF">ACFO3U_03310</name>
</gene>
<organism evidence="14 15">
    <name type="scientific">Flavobacterium ponti</name>
    <dbReference type="NCBI Taxonomy" id="665133"/>
    <lineage>
        <taxon>Bacteria</taxon>
        <taxon>Pseudomonadati</taxon>
        <taxon>Bacteroidota</taxon>
        <taxon>Flavobacteriia</taxon>
        <taxon>Flavobacteriales</taxon>
        <taxon>Flavobacteriaceae</taxon>
        <taxon>Flavobacterium</taxon>
    </lineage>
</organism>
<evidence type="ECO:0000256" key="11">
    <source>
        <dbReference type="RuleBase" id="RU003357"/>
    </source>
</evidence>
<evidence type="ECO:0000313" key="15">
    <source>
        <dbReference type="Proteomes" id="UP001595885"/>
    </source>
</evidence>
<evidence type="ECO:0000256" key="6">
    <source>
        <dbReference type="ARBA" id="ARBA00023077"/>
    </source>
</evidence>
<dbReference type="SUPFAM" id="SSF49464">
    <property type="entry name" value="Carboxypeptidase regulatory domain-like"/>
    <property type="match status" value="1"/>
</dbReference>
<dbReference type="Proteomes" id="UP001595885">
    <property type="component" value="Unassembled WGS sequence"/>
</dbReference>
<evidence type="ECO:0000259" key="13">
    <source>
        <dbReference type="Pfam" id="PF07715"/>
    </source>
</evidence>
<feature type="domain" description="TonB-dependent receptor plug" evidence="13">
    <location>
        <begin position="249"/>
        <end position="348"/>
    </location>
</feature>
<feature type="domain" description="TonB-dependent receptor-like beta-barrel" evidence="12">
    <location>
        <begin position="442"/>
        <end position="875"/>
    </location>
</feature>
<keyword evidence="4 10" id="KW-0812">Transmembrane</keyword>
<dbReference type="Pfam" id="PF13715">
    <property type="entry name" value="CarbopepD_reg_2"/>
    <property type="match status" value="1"/>
</dbReference>
<dbReference type="PANTHER" id="PTHR30069">
    <property type="entry name" value="TONB-DEPENDENT OUTER MEMBRANE RECEPTOR"/>
    <property type="match status" value="1"/>
</dbReference>
<reference evidence="15" key="1">
    <citation type="journal article" date="2019" name="Int. J. Syst. Evol. Microbiol.">
        <title>The Global Catalogue of Microorganisms (GCM) 10K type strain sequencing project: providing services to taxonomists for standard genome sequencing and annotation.</title>
        <authorList>
            <consortium name="The Broad Institute Genomics Platform"/>
            <consortium name="The Broad Institute Genome Sequencing Center for Infectious Disease"/>
            <person name="Wu L."/>
            <person name="Ma J."/>
        </authorList>
    </citation>
    <scope>NUCLEOTIDE SEQUENCE [LARGE SCALE GENOMIC DNA]</scope>
    <source>
        <strain evidence="15">CCUG 50349</strain>
    </source>
</reference>
<dbReference type="PANTHER" id="PTHR30069:SF29">
    <property type="entry name" value="HEMOGLOBIN AND HEMOGLOBIN-HAPTOGLOBIN-BINDING PROTEIN 1-RELATED"/>
    <property type="match status" value="1"/>
</dbReference>
<accession>A0ABV9P068</accession>
<evidence type="ECO:0000256" key="7">
    <source>
        <dbReference type="ARBA" id="ARBA00023136"/>
    </source>
</evidence>
<keyword evidence="7 10" id="KW-0472">Membrane</keyword>
<dbReference type="Pfam" id="PF00593">
    <property type="entry name" value="TonB_dep_Rec_b-barrel"/>
    <property type="match status" value="1"/>
</dbReference>
<proteinExistence type="inferred from homology"/>
<keyword evidence="2 10" id="KW-0813">Transport</keyword>
<keyword evidence="6 11" id="KW-0798">TonB box</keyword>
<keyword evidence="15" id="KW-1185">Reference proteome</keyword>
<evidence type="ECO:0000259" key="12">
    <source>
        <dbReference type="Pfam" id="PF00593"/>
    </source>
</evidence>
<comment type="similarity">
    <text evidence="10 11">Belongs to the TonB-dependent receptor family.</text>
</comment>
<evidence type="ECO:0000256" key="4">
    <source>
        <dbReference type="ARBA" id="ARBA00022692"/>
    </source>
</evidence>
<keyword evidence="5" id="KW-0732">Signal</keyword>
<dbReference type="EMBL" id="JBHSGW010000002">
    <property type="protein sequence ID" value="MFC4739013.1"/>
    <property type="molecule type" value="Genomic_DNA"/>
</dbReference>
<evidence type="ECO:0000256" key="2">
    <source>
        <dbReference type="ARBA" id="ARBA00022448"/>
    </source>
</evidence>
<dbReference type="InterPro" id="IPR037066">
    <property type="entry name" value="Plug_dom_sf"/>
</dbReference>
<comment type="subcellular location">
    <subcellularLocation>
        <location evidence="1 10">Cell outer membrane</location>
        <topology evidence="1 10">Multi-pass membrane protein</topology>
    </subcellularLocation>
</comment>